<dbReference type="Pfam" id="PF26086">
    <property type="entry name" value="Niban2"/>
    <property type="match status" value="1"/>
</dbReference>
<comment type="caution">
    <text evidence="4">The sequence shown here is derived from an EMBL/GenBank/DDBJ whole genome shotgun (WGS) entry which is preliminary data.</text>
</comment>
<evidence type="ECO:0000313" key="4">
    <source>
        <dbReference type="EMBL" id="KAJ1173277.1"/>
    </source>
</evidence>
<evidence type="ECO:0000256" key="1">
    <source>
        <dbReference type="ARBA" id="ARBA00010251"/>
    </source>
</evidence>
<reference evidence="4" key="1">
    <citation type="journal article" date="2022" name="bioRxiv">
        <title>Sequencing and chromosome-scale assembly of the giantPleurodeles waltlgenome.</title>
        <authorList>
            <person name="Brown T."/>
            <person name="Elewa A."/>
            <person name="Iarovenko S."/>
            <person name="Subramanian E."/>
            <person name="Araus A.J."/>
            <person name="Petzold A."/>
            <person name="Susuki M."/>
            <person name="Suzuki K.-i.T."/>
            <person name="Hayashi T."/>
            <person name="Toyoda A."/>
            <person name="Oliveira C."/>
            <person name="Osipova E."/>
            <person name="Leigh N.D."/>
            <person name="Simon A."/>
            <person name="Yun M.H."/>
        </authorList>
    </citation>
    <scope>NUCLEOTIDE SEQUENCE</scope>
    <source>
        <strain evidence="4">20211129_DDA</strain>
        <tissue evidence="4">Liver</tissue>
    </source>
</reference>
<feature type="compositionally biased region" description="Polar residues" evidence="2">
    <location>
        <begin position="575"/>
        <end position="589"/>
    </location>
</feature>
<evidence type="ECO:0000313" key="5">
    <source>
        <dbReference type="Proteomes" id="UP001066276"/>
    </source>
</evidence>
<gene>
    <name evidence="4" type="ORF">NDU88_005114</name>
</gene>
<keyword evidence="5" id="KW-1185">Reference proteome</keyword>
<dbReference type="PANTHER" id="PTHR14392:SF3">
    <property type="entry name" value="PROTEIN NIBAN 1"/>
    <property type="match status" value="1"/>
</dbReference>
<feature type="compositionally biased region" description="Basic and acidic residues" evidence="2">
    <location>
        <begin position="886"/>
        <end position="907"/>
    </location>
</feature>
<feature type="compositionally biased region" description="Basic and acidic residues" evidence="2">
    <location>
        <begin position="633"/>
        <end position="645"/>
    </location>
</feature>
<dbReference type="SUPFAM" id="SSF50729">
    <property type="entry name" value="PH domain-like"/>
    <property type="match status" value="1"/>
</dbReference>
<feature type="domain" description="Niban 1/2/3" evidence="3">
    <location>
        <begin position="332"/>
        <end position="501"/>
    </location>
</feature>
<dbReference type="InterPro" id="IPR026088">
    <property type="entry name" value="Niban-like"/>
</dbReference>
<organism evidence="4 5">
    <name type="scientific">Pleurodeles waltl</name>
    <name type="common">Iberian ribbed newt</name>
    <dbReference type="NCBI Taxonomy" id="8319"/>
    <lineage>
        <taxon>Eukaryota</taxon>
        <taxon>Metazoa</taxon>
        <taxon>Chordata</taxon>
        <taxon>Craniata</taxon>
        <taxon>Vertebrata</taxon>
        <taxon>Euteleostomi</taxon>
        <taxon>Amphibia</taxon>
        <taxon>Batrachia</taxon>
        <taxon>Caudata</taxon>
        <taxon>Salamandroidea</taxon>
        <taxon>Salamandridae</taxon>
        <taxon>Pleurodelinae</taxon>
        <taxon>Pleurodeles</taxon>
    </lineage>
</organism>
<proteinExistence type="inferred from homology"/>
<comment type="similarity">
    <text evidence="1">Belongs to the Niban family.</text>
</comment>
<evidence type="ECO:0000256" key="2">
    <source>
        <dbReference type="SAM" id="MobiDB-lite"/>
    </source>
</evidence>
<feature type="region of interest" description="Disordered" evidence="2">
    <location>
        <begin position="624"/>
        <end position="645"/>
    </location>
</feature>
<dbReference type="PANTHER" id="PTHR14392">
    <property type="entry name" value="NIBAN FAMILY MEMBER"/>
    <property type="match status" value="1"/>
</dbReference>
<sequence length="1021" mass="115293">MSPQFHQKVKGILGKTEAVISNFSPHYRRQYAVALFHQIRNEVEQHRDPQAHFLKSKPPSDQETVLYAGDILLYAEDLKKWKERYVVIKKDYIVACFENKETYQKGANPKNRILPTGGKVLTSEEEYNAISDKQFPDPIATNEKESAQPFIVVPSQFPVYLWHPYIRHSFFCFPDAESQKSFAAILDDCIRHQNHDFLKQVSLDAQAFSEALQFFRQEKSQYGSWEMITGSQTQILSNLVMEELLPSLQTDLLPKMKGKRNDRKRAWFGTVEETYNLVTTQVSDGFESLQEECKNLAKQLEGTIRSDMDQIVTSKEFVAGKIKATVLEPAEKCCTENIRPFMASILEEIMGPVSSGFSEVRQLFEREINAISQSFQTDNDPVKLKESLAQLENLPLSSVKMEPCYLKVNLLREQLQDLKSRFKFYHIDLVVQRAQNDMQELMENAVYTFNQLLFHASKGDSQKMSTAIEKVKMRVLKQYDYDSSTIRKKIFQDALVLITMPTMQRTLASTCKPELQTFEQFIFADYTNVIQVENVYEEILFGKLLDDTIKVIQEAASLKKHNLFEDSARLASESVSSLTDLKTPSSSAPASPERKQEQVIHKIVDTVVETNEVFIESKSTLSEEVKTGMSPSHIEEPNERKSPEKVLKAESLGKEEPLPKVENIIIAHITDKPESPVLTVEQEDLLHVEQRERKTEEEGPRQEEGPDVAVGNINDIRSLLTVTVEVPPDTSHQDILKVISEGQFVQIGEGEEQADKKESVEERKNTEAAIEQMKKLELDEKQCEVHLEADSSLTTAAVESSIGHLMDTMVTREIHMHDKNEKDMKLCGTSLDVESENSVITEKERDRSQLDKVVDTREVEKEEENTIEVAVGQAIESVQLDSCDTSSRHDRQKEEPVHHESTSKNEDIETVPVQPAANDDSLNEAAEGTNTVDEAFSIYAVGAPDEGPPSVQAMLQEEEPPVQVTCDETSKSLAEVPSDLSKQSCEDASVSLDFSNSAESSTQASTAGTCTEHVAEPNVNE</sequence>
<dbReference type="Pfam" id="PF26089">
    <property type="entry name" value="PH_Niban2"/>
    <property type="match status" value="1"/>
</dbReference>
<protein>
    <recommendedName>
        <fullName evidence="3">Niban 1/2/3 domain-containing protein</fullName>
    </recommendedName>
</protein>
<name>A0AAV7T9W0_PLEWA</name>
<accession>A0AAV7T9W0</accession>
<dbReference type="InterPro" id="IPR059060">
    <property type="entry name" value="Niban_1/2/3_dom"/>
</dbReference>
<dbReference type="Proteomes" id="UP001066276">
    <property type="component" value="Chromosome 4_1"/>
</dbReference>
<feature type="region of interest" description="Disordered" evidence="2">
    <location>
        <begin position="878"/>
        <end position="930"/>
    </location>
</feature>
<feature type="compositionally biased region" description="Polar residues" evidence="2">
    <location>
        <begin position="992"/>
        <end position="1009"/>
    </location>
</feature>
<feature type="region of interest" description="Disordered" evidence="2">
    <location>
        <begin position="575"/>
        <end position="596"/>
    </location>
</feature>
<dbReference type="EMBL" id="JANPWB010000007">
    <property type="protein sequence ID" value="KAJ1173277.1"/>
    <property type="molecule type" value="Genomic_DNA"/>
</dbReference>
<dbReference type="CDD" id="cd23949">
    <property type="entry name" value="Niban-like"/>
    <property type="match status" value="1"/>
</dbReference>
<dbReference type="AlphaFoldDB" id="A0AAV7T9W0"/>
<feature type="region of interest" description="Disordered" evidence="2">
    <location>
        <begin position="970"/>
        <end position="1021"/>
    </location>
</feature>
<evidence type="ECO:0000259" key="3">
    <source>
        <dbReference type="Pfam" id="PF26086"/>
    </source>
</evidence>